<dbReference type="Proteomes" id="UP000027195">
    <property type="component" value="Unassembled WGS sequence"/>
</dbReference>
<dbReference type="AlphaFoldDB" id="A0A067LWK0"/>
<dbReference type="InParanoid" id="A0A067LWK0"/>
<organism evidence="2 3">
    <name type="scientific">Botryobasidium botryosum (strain FD-172 SS1)</name>
    <dbReference type="NCBI Taxonomy" id="930990"/>
    <lineage>
        <taxon>Eukaryota</taxon>
        <taxon>Fungi</taxon>
        <taxon>Dikarya</taxon>
        <taxon>Basidiomycota</taxon>
        <taxon>Agaricomycotina</taxon>
        <taxon>Agaricomycetes</taxon>
        <taxon>Cantharellales</taxon>
        <taxon>Botryobasidiaceae</taxon>
        <taxon>Botryobasidium</taxon>
    </lineage>
</organism>
<proteinExistence type="predicted"/>
<sequence length="182" mass="20357">MSSKALEAIAKSMVVKSVSNFALLTPPWSLANDYGHSVIALIHAIDDRLEQEREDAKAAVERKKDEKRAAKEQKTLEAKARKVREWEEARCKKEKEERAKARKRRADWEVRAAEAEVLSKRPRGRVPKLIPPSPPSSNSLPLPMDIDIPDVHSEAGPSNASNAQSPTRPAPFPMDVDSLLRH</sequence>
<evidence type="ECO:0000313" key="3">
    <source>
        <dbReference type="Proteomes" id="UP000027195"/>
    </source>
</evidence>
<evidence type="ECO:0000313" key="2">
    <source>
        <dbReference type="EMBL" id="KDQ06675.1"/>
    </source>
</evidence>
<feature type="compositionally biased region" description="Basic and acidic residues" evidence="1">
    <location>
        <begin position="52"/>
        <end position="99"/>
    </location>
</feature>
<evidence type="ECO:0000256" key="1">
    <source>
        <dbReference type="SAM" id="MobiDB-lite"/>
    </source>
</evidence>
<dbReference type="EMBL" id="KL198127">
    <property type="protein sequence ID" value="KDQ06675.1"/>
    <property type="molecule type" value="Genomic_DNA"/>
</dbReference>
<name>A0A067LWK0_BOTB1</name>
<feature type="region of interest" description="Disordered" evidence="1">
    <location>
        <begin position="52"/>
        <end position="182"/>
    </location>
</feature>
<protein>
    <submittedName>
        <fullName evidence="2">Uncharacterized protein</fullName>
    </submittedName>
</protein>
<accession>A0A067LWK0</accession>
<feature type="compositionally biased region" description="Basic and acidic residues" evidence="1">
    <location>
        <begin position="106"/>
        <end position="119"/>
    </location>
</feature>
<dbReference type="HOGENOM" id="CLU_1481746_0_0_1"/>
<keyword evidence="3" id="KW-1185">Reference proteome</keyword>
<feature type="compositionally biased region" description="Polar residues" evidence="1">
    <location>
        <begin position="156"/>
        <end position="167"/>
    </location>
</feature>
<reference evidence="3" key="1">
    <citation type="journal article" date="2014" name="Proc. Natl. Acad. Sci. U.S.A.">
        <title>Extensive sampling of basidiomycete genomes demonstrates inadequacy of the white-rot/brown-rot paradigm for wood decay fungi.</title>
        <authorList>
            <person name="Riley R."/>
            <person name="Salamov A.A."/>
            <person name="Brown D.W."/>
            <person name="Nagy L.G."/>
            <person name="Floudas D."/>
            <person name="Held B.W."/>
            <person name="Levasseur A."/>
            <person name="Lombard V."/>
            <person name="Morin E."/>
            <person name="Otillar R."/>
            <person name="Lindquist E.A."/>
            <person name="Sun H."/>
            <person name="LaButti K.M."/>
            <person name="Schmutz J."/>
            <person name="Jabbour D."/>
            <person name="Luo H."/>
            <person name="Baker S.E."/>
            <person name="Pisabarro A.G."/>
            <person name="Walton J.D."/>
            <person name="Blanchette R.A."/>
            <person name="Henrissat B."/>
            <person name="Martin F."/>
            <person name="Cullen D."/>
            <person name="Hibbett D.S."/>
            <person name="Grigoriev I.V."/>
        </authorList>
    </citation>
    <scope>NUCLEOTIDE SEQUENCE [LARGE SCALE GENOMIC DNA]</scope>
    <source>
        <strain evidence="3">FD-172 SS1</strain>
    </source>
</reference>
<gene>
    <name evidence="2" type="ORF">BOTBODRAFT_181379</name>
</gene>